<keyword evidence="3" id="KW-0520">NAD</keyword>
<comment type="similarity">
    <text evidence="1 4">Belongs to the D-isomer specific 2-hydroxyacid dehydrogenase family.</text>
</comment>
<accession>A0A4R5B1T4</accession>
<gene>
    <name evidence="7" type="ORF">E0F89_05120</name>
</gene>
<dbReference type="InterPro" id="IPR006139">
    <property type="entry name" value="D-isomer_2_OHA_DH_cat_dom"/>
</dbReference>
<dbReference type="SUPFAM" id="SSF51735">
    <property type="entry name" value="NAD(P)-binding Rossmann-fold domains"/>
    <property type="match status" value="1"/>
</dbReference>
<comment type="caution">
    <text evidence="7">The sequence shown here is derived from an EMBL/GenBank/DDBJ whole genome shotgun (WGS) entry which is preliminary data.</text>
</comment>
<dbReference type="Pfam" id="PF00389">
    <property type="entry name" value="2-Hacid_dh"/>
    <property type="match status" value="1"/>
</dbReference>
<dbReference type="InterPro" id="IPR029752">
    <property type="entry name" value="D-isomer_DH_CS1"/>
</dbReference>
<dbReference type="PROSITE" id="PS00670">
    <property type="entry name" value="D_2_HYDROXYACID_DH_2"/>
    <property type="match status" value="1"/>
</dbReference>
<dbReference type="PROSITE" id="PS00671">
    <property type="entry name" value="D_2_HYDROXYACID_DH_3"/>
    <property type="match status" value="1"/>
</dbReference>
<evidence type="ECO:0000313" key="8">
    <source>
        <dbReference type="Proteomes" id="UP000295278"/>
    </source>
</evidence>
<evidence type="ECO:0000313" key="7">
    <source>
        <dbReference type="EMBL" id="TDD76982.1"/>
    </source>
</evidence>
<feature type="domain" description="D-isomer specific 2-hydroxyacid dehydrogenase catalytic" evidence="5">
    <location>
        <begin position="11"/>
        <end position="329"/>
    </location>
</feature>
<reference evidence="7 8" key="1">
    <citation type="submission" date="2019-03" db="EMBL/GenBank/DDBJ databases">
        <title>Flavobacterium AT-3-2 sp. nov., isolated from arctic soil.</title>
        <authorList>
            <person name="Chaudhary D.K."/>
        </authorList>
    </citation>
    <scope>NUCLEOTIDE SEQUENCE [LARGE SCALE GENOMIC DNA]</scope>
    <source>
        <strain evidence="7 8">AT-3-2</strain>
    </source>
</reference>
<dbReference type="PANTHER" id="PTHR43026">
    <property type="entry name" value="2-HYDROXYACID DEHYDROGENASE HOMOLOG 1-RELATED"/>
    <property type="match status" value="1"/>
</dbReference>
<dbReference type="GO" id="GO:0051287">
    <property type="term" value="F:NAD binding"/>
    <property type="evidence" value="ECO:0007669"/>
    <property type="project" value="InterPro"/>
</dbReference>
<proteinExistence type="inferred from homology"/>
<dbReference type="PANTHER" id="PTHR43026:SF1">
    <property type="entry name" value="2-HYDROXYACID DEHYDROGENASE HOMOLOG 1-RELATED"/>
    <property type="match status" value="1"/>
</dbReference>
<feature type="domain" description="D-isomer specific 2-hydroxyacid dehydrogenase NAD-binding" evidence="6">
    <location>
        <begin position="109"/>
        <end position="297"/>
    </location>
</feature>
<dbReference type="RefSeq" id="WP_131908778.1">
    <property type="nucleotide sequence ID" value="NZ_SMFM01000002.1"/>
</dbReference>
<evidence type="ECO:0000259" key="5">
    <source>
        <dbReference type="Pfam" id="PF00389"/>
    </source>
</evidence>
<dbReference type="CDD" id="cd12183">
    <property type="entry name" value="LDH_like_2"/>
    <property type="match status" value="1"/>
</dbReference>
<dbReference type="InterPro" id="IPR029753">
    <property type="entry name" value="D-isomer_DH_CS"/>
</dbReference>
<dbReference type="Gene3D" id="3.40.50.720">
    <property type="entry name" value="NAD(P)-binding Rossmann-like Domain"/>
    <property type="match status" value="2"/>
</dbReference>
<evidence type="ECO:0000259" key="6">
    <source>
        <dbReference type="Pfam" id="PF02826"/>
    </source>
</evidence>
<dbReference type="InterPro" id="IPR058205">
    <property type="entry name" value="D-LDH-like"/>
</dbReference>
<name>A0A4R5B1T4_9FLAO</name>
<dbReference type="InterPro" id="IPR006140">
    <property type="entry name" value="D-isomer_DH_NAD-bd"/>
</dbReference>
<organism evidence="7 8">
    <name type="scientific">Flavobacterium caseinilyticum</name>
    <dbReference type="NCBI Taxonomy" id="2541732"/>
    <lineage>
        <taxon>Bacteria</taxon>
        <taxon>Pseudomonadati</taxon>
        <taxon>Bacteroidota</taxon>
        <taxon>Flavobacteriia</taxon>
        <taxon>Flavobacteriales</taxon>
        <taxon>Flavobacteriaceae</taxon>
        <taxon>Flavobacterium</taxon>
    </lineage>
</organism>
<dbReference type="SUPFAM" id="SSF52283">
    <property type="entry name" value="Formate/glycerate dehydrogenase catalytic domain-like"/>
    <property type="match status" value="1"/>
</dbReference>
<dbReference type="EMBL" id="SMFM01000002">
    <property type="protein sequence ID" value="TDD76982.1"/>
    <property type="molecule type" value="Genomic_DNA"/>
</dbReference>
<evidence type="ECO:0000256" key="3">
    <source>
        <dbReference type="ARBA" id="ARBA00023027"/>
    </source>
</evidence>
<evidence type="ECO:0000256" key="2">
    <source>
        <dbReference type="ARBA" id="ARBA00023002"/>
    </source>
</evidence>
<dbReference type="Pfam" id="PF02826">
    <property type="entry name" value="2-Hacid_dh_C"/>
    <property type="match status" value="1"/>
</dbReference>
<dbReference type="InterPro" id="IPR036291">
    <property type="entry name" value="NAD(P)-bd_dom_sf"/>
</dbReference>
<evidence type="ECO:0000256" key="4">
    <source>
        <dbReference type="RuleBase" id="RU003719"/>
    </source>
</evidence>
<keyword evidence="8" id="KW-1185">Reference proteome</keyword>
<protein>
    <submittedName>
        <fullName evidence="7">2-hydroxyacid dehydrogenase</fullName>
    </submittedName>
</protein>
<evidence type="ECO:0000256" key="1">
    <source>
        <dbReference type="ARBA" id="ARBA00005854"/>
    </source>
</evidence>
<dbReference type="OrthoDB" id="9777288at2"/>
<dbReference type="PROSITE" id="PS00065">
    <property type="entry name" value="D_2_HYDROXYACID_DH_1"/>
    <property type="match status" value="1"/>
</dbReference>
<keyword evidence="2 4" id="KW-0560">Oxidoreductase</keyword>
<dbReference type="AlphaFoldDB" id="A0A4R5B1T4"/>
<dbReference type="Proteomes" id="UP000295278">
    <property type="component" value="Unassembled WGS sequence"/>
</dbReference>
<sequence>MKVLVYSLFNFEKPFLEKAAHGNHELVFTEMTLNENTVDLANGFDAVSLFTSDYASDIVLQKLYACGVKYIALRSAGYDQVDLPRAKSLAMKVANVPSYSPYATAEHAVALLLALNRKLILGQTLMQIGDYRLDHLVGFDLHGKKIGVVGTGKIGAAFARIIHGFGCEILAFDIEENKELMSEIPVVYASLEEVCKNSDVLSIHCPLIETTKAMFNKTTFSLMKKGMFFINTARGEIVNTEDLVAAVEDKTLAAVGLDVYEKERQIFFLDHTDSSINDALFLKLRSYPNVMITGHQGFLTKEALGQIAHHTIANLNAWAYNGISENEVK</sequence>
<dbReference type="GO" id="GO:0016616">
    <property type="term" value="F:oxidoreductase activity, acting on the CH-OH group of donors, NAD or NADP as acceptor"/>
    <property type="evidence" value="ECO:0007669"/>
    <property type="project" value="InterPro"/>
</dbReference>